<evidence type="ECO:0000313" key="1">
    <source>
        <dbReference type="EMBL" id="KKM68133.1"/>
    </source>
</evidence>
<gene>
    <name evidence="1" type="ORF">LCGC14_1463980</name>
</gene>
<accession>A0A0F9JES1</accession>
<dbReference type="AlphaFoldDB" id="A0A0F9JES1"/>
<proteinExistence type="predicted"/>
<sequence length="65" mass="7221">MTQENNGEVTDVMGAAKILGISRATLYHWEKRNLVKSFTSAYNGRMKKCFLVSDLNKLAGQGSQL</sequence>
<organism evidence="1">
    <name type="scientific">marine sediment metagenome</name>
    <dbReference type="NCBI Taxonomy" id="412755"/>
    <lineage>
        <taxon>unclassified sequences</taxon>
        <taxon>metagenomes</taxon>
        <taxon>ecological metagenomes</taxon>
    </lineage>
</organism>
<protein>
    <recommendedName>
        <fullName evidence="2">HTH merR-type domain-containing protein</fullName>
    </recommendedName>
</protein>
<name>A0A0F9JES1_9ZZZZ</name>
<comment type="caution">
    <text evidence="1">The sequence shown here is derived from an EMBL/GenBank/DDBJ whole genome shotgun (WGS) entry which is preliminary data.</text>
</comment>
<reference evidence="1" key="1">
    <citation type="journal article" date="2015" name="Nature">
        <title>Complex archaea that bridge the gap between prokaryotes and eukaryotes.</title>
        <authorList>
            <person name="Spang A."/>
            <person name="Saw J.H."/>
            <person name="Jorgensen S.L."/>
            <person name="Zaremba-Niedzwiedzka K."/>
            <person name="Martijn J."/>
            <person name="Lind A.E."/>
            <person name="van Eijk R."/>
            <person name="Schleper C."/>
            <person name="Guy L."/>
            <person name="Ettema T.J."/>
        </authorList>
    </citation>
    <scope>NUCLEOTIDE SEQUENCE</scope>
</reference>
<evidence type="ECO:0008006" key="2">
    <source>
        <dbReference type="Google" id="ProtNLM"/>
    </source>
</evidence>
<dbReference type="EMBL" id="LAZR01010222">
    <property type="protein sequence ID" value="KKM68133.1"/>
    <property type="molecule type" value="Genomic_DNA"/>
</dbReference>
<dbReference type="Gene3D" id="1.10.10.60">
    <property type="entry name" value="Homeodomain-like"/>
    <property type="match status" value="1"/>
</dbReference>